<proteinExistence type="predicted"/>
<dbReference type="PANTHER" id="PTHR42070">
    <property type="entry name" value="FILAMENT ASSOCIATED PROTEIN, PUTATIVE (AFU_ORTHOLOGUE AFUA_8G06630)-RELATED"/>
    <property type="match status" value="1"/>
</dbReference>
<gene>
    <name evidence="2" type="ORF">PRK78_000508</name>
</gene>
<evidence type="ECO:0000313" key="2">
    <source>
        <dbReference type="EMBL" id="WEW55080.1"/>
    </source>
</evidence>
<protein>
    <recommendedName>
        <fullName evidence="4">BZIP domain-containing protein</fullName>
    </recommendedName>
</protein>
<dbReference type="Proteomes" id="UP001219355">
    <property type="component" value="Chromosome 1"/>
</dbReference>
<organism evidence="2 3">
    <name type="scientific">Emydomyces testavorans</name>
    <dbReference type="NCBI Taxonomy" id="2070801"/>
    <lineage>
        <taxon>Eukaryota</taxon>
        <taxon>Fungi</taxon>
        <taxon>Dikarya</taxon>
        <taxon>Ascomycota</taxon>
        <taxon>Pezizomycotina</taxon>
        <taxon>Eurotiomycetes</taxon>
        <taxon>Eurotiomycetidae</taxon>
        <taxon>Onygenales</taxon>
        <taxon>Nannizziopsiaceae</taxon>
        <taxon>Emydomyces</taxon>
    </lineage>
</organism>
<evidence type="ECO:0000313" key="3">
    <source>
        <dbReference type="Proteomes" id="UP001219355"/>
    </source>
</evidence>
<dbReference type="PANTHER" id="PTHR42070:SF1">
    <property type="entry name" value="FILAMENT ASSOCIATED PROTEIN, PUTATIVE (AFU_ORTHOLOGUE AFUA_8G06630)-RELATED"/>
    <property type="match status" value="1"/>
</dbReference>
<dbReference type="CDD" id="cd14688">
    <property type="entry name" value="bZIP_YAP"/>
    <property type="match status" value="1"/>
</dbReference>
<reference evidence="2" key="1">
    <citation type="submission" date="2023-03" db="EMBL/GenBank/DDBJ databases">
        <title>Emydomyces testavorans Genome Sequence.</title>
        <authorList>
            <person name="Hoyer L."/>
        </authorList>
    </citation>
    <scope>NUCLEOTIDE SEQUENCE</scope>
    <source>
        <strain evidence="2">16-2883</strain>
    </source>
</reference>
<sequence>MEEESAQKLRTIRHKENKRRYRARQREYVESLQQRLADARDQQVAGMREVQQAGQKVANDNSRLRTLLRFIGVQDAVVESWLHGVETPARLLRICDASSSCSLISKPTNPSDVSTKSTQTCADLQLVLSPDGSYPNDTALEPVISKPSENTISSLELGSLHHESPSSASETPHGSRPCMSVPHILNQPNTESQGVSDLVPGGMVNGDIECSRAQRLILPFATTSDKVDAISTKLKEGCVSDGCGGCKVKANVMWEALDEAMKEA</sequence>
<keyword evidence="3" id="KW-1185">Reference proteome</keyword>
<accession>A0AAF0DBA1</accession>
<evidence type="ECO:0000256" key="1">
    <source>
        <dbReference type="SAM" id="MobiDB-lite"/>
    </source>
</evidence>
<dbReference type="EMBL" id="CP120627">
    <property type="protein sequence ID" value="WEW55080.1"/>
    <property type="molecule type" value="Genomic_DNA"/>
</dbReference>
<feature type="region of interest" description="Disordered" evidence="1">
    <location>
        <begin position="159"/>
        <end position="184"/>
    </location>
</feature>
<dbReference type="AlphaFoldDB" id="A0AAF0DBA1"/>
<name>A0AAF0DBA1_9EURO</name>
<evidence type="ECO:0008006" key="4">
    <source>
        <dbReference type="Google" id="ProtNLM"/>
    </source>
</evidence>